<keyword evidence="8" id="KW-1185">Reference proteome</keyword>
<dbReference type="SUPFAM" id="SSF53383">
    <property type="entry name" value="PLP-dependent transferases"/>
    <property type="match status" value="1"/>
</dbReference>
<dbReference type="InterPro" id="IPR015421">
    <property type="entry name" value="PyrdxlP-dep_Trfase_major"/>
</dbReference>
<keyword evidence="3" id="KW-0663">Pyridoxal phosphate</keyword>
<evidence type="ECO:0000256" key="3">
    <source>
        <dbReference type="ARBA" id="ARBA00022898"/>
    </source>
</evidence>
<organism evidence="7 8">
    <name type="scientific">Thiopseudomonas alkaliphila</name>
    <dbReference type="NCBI Taxonomy" id="1697053"/>
    <lineage>
        <taxon>Bacteria</taxon>
        <taxon>Pseudomonadati</taxon>
        <taxon>Pseudomonadota</taxon>
        <taxon>Gammaproteobacteria</taxon>
        <taxon>Pseudomonadales</taxon>
        <taxon>Pseudomonadaceae</taxon>
        <taxon>Thiopseudomonas</taxon>
    </lineage>
</organism>
<dbReference type="RefSeq" id="WP_053099772.1">
    <property type="nucleotide sequence ID" value="NZ_CP012365.1"/>
</dbReference>
<dbReference type="GO" id="GO:0031071">
    <property type="term" value="F:cysteine desulfurase activity"/>
    <property type="evidence" value="ECO:0007669"/>
    <property type="project" value="UniProtKB-EC"/>
</dbReference>
<dbReference type="EMBL" id="CP012365">
    <property type="protein sequence ID" value="AKX58863.1"/>
    <property type="molecule type" value="Genomic_DNA"/>
</dbReference>
<evidence type="ECO:0000256" key="4">
    <source>
        <dbReference type="ARBA" id="ARBA00050776"/>
    </source>
</evidence>
<evidence type="ECO:0000259" key="6">
    <source>
        <dbReference type="Pfam" id="PF00266"/>
    </source>
</evidence>
<sequence length="402" mass="44042">MHLTSPWRQHFPCFELFDQQGVTYLDSAATAQKPHILLQVLQQHYASGVANVHRAQHALANRITAELEQARATVLQWLGATDNDQLIFTKGATDALNLVCHGLSHLFQPGDEIAVSLYEHHANLIPWQQLCQRLQLKLVVLPFNSSGALDPIAAKQLITPNTKLLALSPLSNVFGITQDLTPTLQHAKQCGALRVLDCTQYAVHQRIDQQLLQHCDFLALSSHKLFGPDGVGILWASQAQHSLLHPYQFGGEMVAHCSIEQSSFLPAPLGFEPGTPNIAGILAFAKVLQWLADLDQTAIQHYEQALHQQLIEGLEQRAVKFAGSPNCALASFSHPQVHSADIATLLAEQGVAIRAGSHCAQPLLKALGAEQGLLRVSLGFYNDSQDLTRFFSAYDAALELLL</sequence>
<evidence type="ECO:0000313" key="7">
    <source>
        <dbReference type="EMBL" id="AKX58863.1"/>
    </source>
</evidence>
<dbReference type="InterPro" id="IPR020578">
    <property type="entry name" value="Aminotrans_V_PyrdxlP_BS"/>
</dbReference>
<accession>A0A0K1XCE7</accession>
<dbReference type="Gene3D" id="3.40.640.10">
    <property type="entry name" value="Type I PLP-dependent aspartate aminotransferase-like (Major domain)"/>
    <property type="match status" value="1"/>
</dbReference>
<dbReference type="PATRIC" id="fig|1698449.3.peg.425"/>
<dbReference type="PANTHER" id="PTHR43586:SF8">
    <property type="entry name" value="CYSTEINE DESULFURASE 1, CHLOROPLASTIC"/>
    <property type="match status" value="1"/>
</dbReference>
<protein>
    <submittedName>
        <fullName evidence="7">Cysteine sulfinate desulfinase</fullName>
    </submittedName>
</protein>
<evidence type="ECO:0000256" key="1">
    <source>
        <dbReference type="ARBA" id="ARBA00001933"/>
    </source>
</evidence>
<dbReference type="InterPro" id="IPR000192">
    <property type="entry name" value="Aminotrans_V_dom"/>
</dbReference>
<evidence type="ECO:0000313" key="8">
    <source>
        <dbReference type="Proteomes" id="UP000063953"/>
    </source>
</evidence>
<dbReference type="PROSITE" id="PS00595">
    <property type="entry name" value="AA_TRANSFER_CLASS_5"/>
    <property type="match status" value="1"/>
</dbReference>
<comment type="catalytic activity">
    <reaction evidence="4">
        <text>(sulfur carrier)-H + L-cysteine = (sulfur carrier)-SH + L-alanine</text>
        <dbReference type="Rhea" id="RHEA:43892"/>
        <dbReference type="Rhea" id="RHEA-COMP:14737"/>
        <dbReference type="Rhea" id="RHEA-COMP:14739"/>
        <dbReference type="ChEBI" id="CHEBI:29917"/>
        <dbReference type="ChEBI" id="CHEBI:35235"/>
        <dbReference type="ChEBI" id="CHEBI:57972"/>
        <dbReference type="ChEBI" id="CHEBI:64428"/>
        <dbReference type="EC" id="2.8.1.7"/>
    </reaction>
</comment>
<comment type="similarity">
    <text evidence="2">Belongs to the class-V pyridoxal-phosphate-dependent aminotransferase family. Csd subfamily.</text>
</comment>
<name>A0A0K1XCE7_9GAMM</name>
<dbReference type="InterPro" id="IPR015424">
    <property type="entry name" value="PyrdxlP-dep_Trfase"/>
</dbReference>
<reference evidence="7 8" key="1">
    <citation type="journal article" date="2015" name="Genome Announc.">
        <title>Genome Sequences of Oblitimonas alkaliphila gen. nov. sp. nov. (Proposed), a Novel Bacterium of the Pseudomonadaceae Family.</title>
        <authorList>
            <person name="Lauer A.C."/>
            <person name="Nicholson A.C."/>
            <person name="Humrighouse B.W."/>
            <person name="Emery B."/>
            <person name="Drobish A."/>
            <person name="Juieng P."/>
            <person name="Loparev V."/>
            <person name="McQuiston J.R."/>
        </authorList>
    </citation>
    <scope>NUCLEOTIDE SEQUENCE [LARGE SCALE GENOMIC DNA]</scope>
    <source>
        <strain evidence="7 8">E5571</strain>
    </source>
</reference>
<dbReference type="AlphaFoldDB" id="A0A0K1XCE7"/>
<evidence type="ECO:0000256" key="2">
    <source>
        <dbReference type="ARBA" id="ARBA00010447"/>
    </source>
</evidence>
<dbReference type="PANTHER" id="PTHR43586">
    <property type="entry name" value="CYSTEINE DESULFURASE"/>
    <property type="match status" value="1"/>
</dbReference>
<dbReference type="Gene3D" id="3.90.1150.10">
    <property type="entry name" value="Aspartate Aminotransferase, domain 1"/>
    <property type="match status" value="1"/>
</dbReference>
<gene>
    <name evidence="7" type="ORF">AKN88_02115</name>
</gene>
<dbReference type="STRING" id="1697053.AKN87_04090"/>
<dbReference type="InterPro" id="IPR015422">
    <property type="entry name" value="PyrdxlP-dep_Trfase_small"/>
</dbReference>
<dbReference type="Pfam" id="PF00266">
    <property type="entry name" value="Aminotran_5"/>
    <property type="match status" value="1"/>
</dbReference>
<proteinExistence type="inferred from homology"/>
<feature type="domain" description="Aminotransferase class V" evidence="6">
    <location>
        <begin position="23"/>
        <end position="390"/>
    </location>
</feature>
<dbReference type="Proteomes" id="UP000063953">
    <property type="component" value="Chromosome"/>
</dbReference>
<comment type="cofactor">
    <cofactor evidence="1 5">
        <name>pyridoxal 5'-phosphate</name>
        <dbReference type="ChEBI" id="CHEBI:597326"/>
    </cofactor>
</comment>
<evidence type="ECO:0000256" key="5">
    <source>
        <dbReference type="RuleBase" id="RU004504"/>
    </source>
</evidence>